<name>A0AAV3YRB3_9GAST</name>
<accession>A0AAV3YRB3</accession>
<evidence type="ECO:0000313" key="1">
    <source>
        <dbReference type="EMBL" id="GFN84817.1"/>
    </source>
</evidence>
<evidence type="ECO:0000313" key="2">
    <source>
        <dbReference type="Proteomes" id="UP000735302"/>
    </source>
</evidence>
<keyword evidence="2" id="KW-1185">Reference proteome</keyword>
<comment type="caution">
    <text evidence="1">The sequence shown here is derived from an EMBL/GenBank/DDBJ whole genome shotgun (WGS) entry which is preliminary data.</text>
</comment>
<proteinExistence type="predicted"/>
<dbReference type="Proteomes" id="UP000735302">
    <property type="component" value="Unassembled WGS sequence"/>
</dbReference>
<dbReference type="EMBL" id="BLXT01001347">
    <property type="protein sequence ID" value="GFN84817.1"/>
    <property type="molecule type" value="Genomic_DNA"/>
</dbReference>
<sequence length="208" mass="23716">MDPRWKHPFTCMVSGATGGGKTYFVKTLLQYLSSMVTPVPEEVIWCYGVWQTSYRDVSHKVTFCEGLPDIQSIDNKPRLVTVDDLMNEADKSLTDLFTKGSHHENISVIHIVQNLFGNNKQQRNLSLNSHYLVVLKNPRDMSQISYLARQVCPGNSKYVEEAYKDATHVPHGCKLLDLKQCTPDNPRLRTTIFPCDSKQIVYVPAKRK</sequence>
<gene>
    <name evidence="1" type="ORF">PoB_001132300</name>
</gene>
<protein>
    <submittedName>
        <fullName evidence="1">Uncharacterized protein</fullName>
    </submittedName>
</protein>
<organism evidence="1 2">
    <name type="scientific">Plakobranchus ocellatus</name>
    <dbReference type="NCBI Taxonomy" id="259542"/>
    <lineage>
        <taxon>Eukaryota</taxon>
        <taxon>Metazoa</taxon>
        <taxon>Spiralia</taxon>
        <taxon>Lophotrochozoa</taxon>
        <taxon>Mollusca</taxon>
        <taxon>Gastropoda</taxon>
        <taxon>Heterobranchia</taxon>
        <taxon>Euthyneura</taxon>
        <taxon>Panpulmonata</taxon>
        <taxon>Sacoglossa</taxon>
        <taxon>Placobranchoidea</taxon>
        <taxon>Plakobranchidae</taxon>
        <taxon>Plakobranchus</taxon>
    </lineage>
</organism>
<reference evidence="1 2" key="1">
    <citation type="journal article" date="2021" name="Elife">
        <title>Chloroplast acquisition without the gene transfer in kleptoplastic sea slugs, Plakobranchus ocellatus.</title>
        <authorList>
            <person name="Maeda T."/>
            <person name="Takahashi S."/>
            <person name="Yoshida T."/>
            <person name="Shimamura S."/>
            <person name="Takaki Y."/>
            <person name="Nagai Y."/>
            <person name="Toyoda A."/>
            <person name="Suzuki Y."/>
            <person name="Arimoto A."/>
            <person name="Ishii H."/>
            <person name="Satoh N."/>
            <person name="Nishiyama T."/>
            <person name="Hasebe M."/>
            <person name="Maruyama T."/>
            <person name="Minagawa J."/>
            <person name="Obokata J."/>
            <person name="Shigenobu S."/>
        </authorList>
    </citation>
    <scope>NUCLEOTIDE SEQUENCE [LARGE SCALE GENOMIC DNA]</scope>
</reference>
<dbReference type="AlphaFoldDB" id="A0AAV3YRB3"/>